<dbReference type="EMBL" id="JABRWQ010000007">
    <property type="protein sequence ID" value="NRD24583.1"/>
    <property type="molecule type" value="Genomic_DNA"/>
</dbReference>
<dbReference type="RefSeq" id="WP_173302233.1">
    <property type="nucleotide sequence ID" value="NZ_JABRWQ010000007.1"/>
</dbReference>
<dbReference type="Gene3D" id="2.160.20.10">
    <property type="entry name" value="Single-stranded right-handed beta-helix, Pectin lyase-like"/>
    <property type="match status" value="1"/>
</dbReference>
<dbReference type="InterPro" id="IPR012334">
    <property type="entry name" value="Pectin_lyas_fold"/>
</dbReference>
<feature type="domain" description="Secretion system C-terminal sorting" evidence="3">
    <location>
        <begin position="491"/>
        <end position="558"/>
    </location>
</feature>
<evidence type="ECO:0000256" key="2">
    <source>
        <dbReference type="SAM" id="SignalP"/>
    </source>
</evidence>
<dbReference type="Pfam" id="PF14592">
    <property type="entry name" value="Chondroitinas_B"/>
    <property type="match status" value="1"/>
</dbReference>
<dbReference type="Pfam" id="PF18962">
    <property type="entry name" value="Por_Secre_tail"/>
    <property type="match status" value="1"/>
</dbReference>
<dbReference type="Proteomes" id="UP000805085">
    <property type="component" value="Unassembled WGS sequence"/>
</dbReference>
<reference evidence="4 5" key="1">
    <citation type="journal article" date="2015" name="Int. J. Syst. Evol. Microbiol.">
        <title>Winogradskyella litoriviva sp. nov., isolated from coastal seawater.</title>
        <authorList>
            <person name="Nedashkovskaya O.I."/>
            <person name="Kukhlevskiy A.D."/>
            <person name="Zhukova N.V."/>
            <person name="Kim S.J."/>
            <person name="Rhee S.K."/>
            <person name="Mikhailov V.V."/>
        </authorList>
    </citation>
    <scope>NUCLEOTIDE SEQUENCE [LARGE SCALE GENOMIC DNA]</scope>
    <source>
        <strain evidence="4 5">KMM6491</strain>
    </source>
</reference>
<gene>
    <name evidence="4" type="ORF">HNV10_15115</name>
</gene>
<dbReference type="NCBIfam" id="TIGR04183">
    <property type="entry name" value="Por_Secre_tail"/>
    <property type="match status" value="1"/>
</dbReference>
<dbReference type="SUPFAM" id="SSF51126">
    <property type="entry name" value="Pectin lyase-like"/>
    <property type="match status" value="1"/>
</dbReference>
<evidence type="ECO:0000313" key="5">
    <source>
        <dbReference type="Proteomes" id="UP000805085"/>
    </source>
</evidence>
<protein>
    <submittedName>
        <fullName evidence="4">Right-handed parallel beta-helix repeat-containing protein</fullName>
    </submittedName>
</protein>
<accession>A0ABX2E7U0</accession>
<keyword evidence="5" id="KW-1185">Reference proteome</keyword>
<feature type="chain" id="PRO_5045893324" evidence="2">
    <location>
        <begin position="24"/>
        <end position="574"/>
    </location>
</feature>
<dbReference type="InterPro" id="IPR039513">
    <property type="entry name" value="PL-6"/>
</dbReference>
<evidence type="ECO:0000259" key="3">
    <source>
        <dbReference type="Pfam" id="PF18962"/>
    </source>
</evidence>
<name>A0ABX2E7U0_9FLAO</name>
<keyword evidence="1 2" id="KW-0732">Signal</keyword>
<feature type="signal peptide" evidence="2">
    <location>
        <begin position="1"/>
        <end position="23"/>
    </location>
</feature>
<dbReference type="InterPro" id="IPR011050">
    <property type="entry name" value="Pectin_lyase_fold/virulence"/>
</dbReference>
<dbReference type="InterPro" id="IPR026444">
    <property type="entry name" value="Secre_tail"/>
</dbReference>
<evidence type="ECO:0000256" key="1">
    <source>
        <dbReference type="ARBA" id="ARBA00022729"/>
    </source>
</evidence>
<dbReference type="PROSITE" id="PS51257">
    <property type="entry name" value="PROKAR_LIPOPROTEIN"/>
    <property type="match status" value="1"/>
</dbReference>
<sequence>MKKLPLKLYLTALIIFSCFISKAENFLVASQTEFNSAQNSAVSGDIIEWESGTYANITLNITKNNLTVRAQIAGEVIFNGNSKMNITGDNLIVSGFQFIGGNIGTSNVITIEADNLNINNINIDNYTCYKYLIVDENALNVDISYCNFENRANYADQNILSILVDDTNPGYHKVRHCSFKNFSAYGADIGDAGVEPIRIGVSTQRTFISRSIVEYCYFTQCNGDGEIVSNKARQNVYRYNTFENNPNSEFVLRHGSENIVYGNFFLNGMGGVRIREGKDHFIYNNYFSGLTSRTIYLSDSDGDSAADRLDRITIAFNTFVNSEELRLDRANNNLTTNITLANNIFAQPIDDHFRDATGNELWLGNIVLGSLGITQPSSGITITNPQLTINSEGYYGIASNSPAINGAQSGFTAIPSYTGLVFDNDINLDLMQETRPSTMALKDIGSLEYPHTAIIKPFATEENTGPLYLMETLSISDYITNSESEISISTFPNPNTKGLNVILKIVNPTQLELSILDLTGKSINTLDSLSLLPGETVIEQDISMLQSGVYLIRAISIDLNTNQKSEETIRFIKN</sequence>
<proteinExistence type="predicted"/>
<organism evidence="4 5">
    <name type="scientific">Winogradskyella litoriviva</name>
    <dbReference type="NCBI Taxonomy" id="1220182"/>
    <lineage>
        <taxon>Bacteria</taxon>
        <taxon>Pseudomonadati</taxon>
        <taxon>Bacteroidota</taxon>
        <taxon>Flavobacteriia</taxon>
        <taxon>Flavobacteriales</taxon>
        <taxon>Flavobacteriaceae</taxon>
        <taxon>Winogradskyella</taxon>
    </lineage>
</organism>
<comment type="caution">
    <text evidence="4">The sequence shown here is derived from an EMBL/GenBank/DDBJ whole genome shotgun (WGS) entry which is preliminary data.</text>
</comment>
<evidence type="ECO:0000313" key="4">
    <source>
        <dbReference type="EMBL" id="NRD24583.1"/>
    </source>
</evidence>